<dbReference type="Gene3D" id="3.40.190.290">
    <property type="match status" value="1"/>
</dbReference>
<gene>
    <name evidence="7" type="ORF">E4634_09660</name>
</gene>
<dbReference type="InterPro" id="IPR036390">
    <property type="entry name" value="WH_DNA-bd_sf"/>
</dbReference>
<dbReference type="PROSITE" id="PS50931">
    <property type="entry name" value="HTH_LYSR"/>
    <property type="match status" value="1"/>
</dbReference>
<dbReference type="SUPFAM" id="SSF46785">
    <property type="entry name" value="Winged helix' DNA-binding domain"/>
    <property type="match status" value="1"/>
</dbReference>
<feature type="compositionally biased region" description="Basic and acidic residues" evidence="5">
    <location>
        <begin position="311"/>
        <end position="327"/>
    </location>
</feature>
<dbReference type="RefSeq" id="WP_135443327.1">
    <property type="nucleotide sequence ID" value="NZ_SRLE01000007.1"/>
</dbReference>
<dbReference type="EMBL" id="SRLE01000007">
    <property type="protein sequence ID" value="TGD73294.1"/>
    <property type="molecule type" value="Genomic_DNA"/>
</dbReference>
<keyword evidence="4" id="KW-0804">Transcription</keyword>
<dbReference type="InterPro" id="IPR005119">
    <property type="entry name" value="LysR_subst-bd"/>
</dbReference>
<dbReference type="Pfam" id="PF03466">
    <property type="entry name" value="LysR_substrate"/>
    <property type="match status" value="1"/>
</dbReference>
<evidence type="ECO:0000259" key="6">
    <source>
        <dbReference type="PROSITE" id="PS50931"/>
    </source>
</evidence>
<name>A0A4Z0M1I9_9GAMM</name>
<protein>
    <submittedName>
        <fullName evidence="7">LysR family transcriptional regulator</fullName>
    </submittedName>
</protein>
<evidence type="ECO:0000256" key="5">
    <source>
        <dbReference type="SAM" id="MobiDB-lite"/>
    </source>
</evidence>
<accession>A0A4Z0M1I9</accession>
<evidence type="ECO:0000313" key="7">
    <source>
        <dbReference type="EMBL" id="TGD73294.1"/>
    </source>
</evidence>
<evidence type="ECO:0000256" key="2">
    <source>
        <dbReference type="ARBA" id="ARBA00023015"/>
    </source>
</evidence>
<dbReference type="PANTHER" id="PTHR30537:SF35">
    <property type="entry name" value="TRANSCRIPTIONAL REGULATORY PROTEIN"/>
    <property type="match status" value="1"/>
</dbReference>
<dbReference type="PANTHER" id="PTHR30537">
    <property type="entry name" value="HTH-TYPE TRANSCRIPTIONAL REGULATOR"/>
    <property type="match status" value="1"/>
</dbReference>
<dbReference type="FunFam" id="1.10.10.10:FF:000001">
    <property type="entry name" value="LysR family transcriptional regulator"/>
    <property type="match status" value="1"/>
</dbReference>
<dbReference type="GO" id="GO:0043565">
    <property type="term" value="F:sequence-specific DNA binding"/>
    <property type="evidence" value="ECO:0007669"/>
    <property type="project" value="TreeGrafter"/>
</dbReference>
<dbReference type="Proteomes" id="UP000298050">
    <property type="component" value="Unassembled WGS sequence"/>
</dbReference>
<evidence type="ECO:0000313" key="8">
    <source>
        <dbReference type="Proteomes" id="UP000298050"/>
    </source>
</evidence>
<keyword evidence="2" id="KW-0805">Transcription regulation</keyword>
<feature type="compositionally biased region" description="Basic residues" evidence="5">
    <location>
        <begin position="331"/>
        <end position="344"/>
    </location>
</feature>
<dbReference type="InterPro" id="IPR036388">
    <property type="entry name" value="WH-like_DNA-bd_sf"/>
</dbReference>
<keyword evidence="8" id="KW-1185">Reference proteome</keyword>
<reference evidence="7 8" key="1">
    <citation type="submission" date="2019-04" db="EMBL/GenBank/DDBJ databases">
        <title>Taxonomy of novel Haliea sp. from mangrove soil of West Coast of India.</title>
        <authorList>
            <person name="Verma A."/>
            <person name="Kumar P."/>
            <person name="Krishnamurthi S."/>
        </authorList>
    </citation>
    <scope>NUCLEOTIDE SEQUENCE [LARGE SCALE GENOMIC DNA]</scope>
    <source>
        <strain evidence="7 8">SAOS-164</strain>
    </source>
</reference>
<comment type="similarity">
    <text evidence="1">Belongs to the LysR transcriptional regulatory family.</text>
</comment>
<evidence type="ECO:0000256" key="4">
    <source>
        <dbReference type="ARBA" id="ARBA00023163"/>
    </source>
</evidence>
<dbReference type="GO" id="GO:0006351">
    <property type="term" value="P:DNA-templated transcription"/>
    <property type="evidence" value="ECO:0007669"/>
    <property type="project" value="TreeGrafter"/>
</dbReference>
<dbReference type="InterPro" id="IPR000847">
    <property type="entry name" value="LysR_HTH_N"/>
</dbReference>
<proteinExistence type="inferred from homology"/>
<keyword evidence="3" id="KW-0238">DNA-binding</keyword>
<feature type="domain" description="HTH lysR-type" evidence="6">
    <location>
        <begin position="1"/>
        <end position="59"/>
    </location>
</feature>
<comment type="caution">
    <text evidence="7">The sequence shown here is derived from an EMBL/GenBank/DDBJ whole genome shotgun (WGS) entry which is preliminary data.</text>
</comment>
<evidence type="ECO:0000256" key="1">
    <source>
        <dbReference type="ARBA" id="ARBA00009437"/>
    </source>
</evidence>
<dbReference type="CDD" id="cd08422">
    <property type="entry name" value="PBP2_CrgA_like"/>
    <property type="match status" value="1"/>
</dbReference>
<dbReference type="Pfam" id="PF00126">
    <property type="entry name" value="HTH_1"/>
    <property type="match status" value="1"/>
</dbReference>
<dbReference type="OrthoDB" id="5721010at2"/>
<dbReference type="Gene3D" id="1.10.10.10">
    <property type="entry name" value="Winged helix-like DNA-binding domain superfamily/Winged helix DNA-binding domain"/>
    <property type="match status" value="1"/>
</dbReference>
<evidence type="ECO:0000256" key="3">
    <source>
        <dbReference type="ARBA" id="ARBA00023125"/>
    </source>
</evidence>
<dbReference type="AlphaFoldDB" id="A0A4Z0M1I9"/>
<dbReference type="SUPFAM" id="SSF53850">
    <property type="entry name" value="Periplasmic binding protein-like II"/>
    <property type="match status" value="1"/>
</dbReference>
<dbReference type="GO" id="GO:0003700">
    <property type="term" value="F:DNA-binding transcription factor activity"/>
    <property type="evidence" value="ECO:0007669"/>
    <property type="project" value="InterPro"/>
</dbReference>
<dbReference type="FunFam" id="3.40.190.290:FF:000001">
    <property type="entry name" value="Transcriptional regulator, LysR family"/>
    <property type="match status" value="1"/>
</dbReference>
<dbReference type="InterPro" id="IPR058163">
    <property type="entry name" value="LysR-type_TF_proteobact-type"/>
</dbReference>
<organism evidence="7 8">
    <name type="scientific">Mangrovimicrobium sediminis</name>
    <dbReference type="NCBI Taxonomy" id="2562682"/>
    <lineage>
        <taxon>Bacteria</taxon>
        <taxon>Pseudomonadati</taxon>
        <taxon>Pseudomonadota</taxon>
        <taxon>Gammaproteobacteria</taxon>
        <taxon>Cellvibrionales</taxon>
        <taxon>Halieaceae</taxon>
        <taxon>Mangrovimicrobium</taxon>
    </lineage>
</organism>
<sequence>MDRIDAMRAVVAVVSEGSFTAAAQRLSMSPQLVSKYVGQLEQHLGVRLLNRTTRRVHPTEAGSRYAQQAQQVLDDIDDMENQLGDLHGEARGELRVSAPVSFAMRHLGHFLNDFQQAYPEVGIDLQLNDRKVDIVEEGFDVALRIGQLRDSSLIARRIAPVRLVLCAAPQYLERHGTPQQPQDLAGHRYLRYGYRDSDADDALQRWLGEGSPPRGALASNNGDVLVQTAIAGGGIVLQPTFICGEAIAAGDLQVLLPDHEPPPLALYAVYAHRKLLANKLRCFVESIQGYYGEPPYWDRFDSAIGGSGEGVGRKEVSGQRDSRDRTSPAKPKLKTPRRKKPPPK</sequence>
<feature type="region of interest" description="Disordered" evidence="5">
    <location>
        <begin position="308"/>
        <end position="344"/>
    </location>
</feature>